<dbReference type="Gene3D" id="1.25.10.10">
    <property type="entry name" value="Leucine-rich Repeat Variant"/>
    <property type="match status" value="1"/>
</dbReference>
<organism evidence="2 3">
    <name type="scientific">Skeletonema marinoi</name>
    <dbReference type="NCBI Taxonomy" id="267567"/>
    <lineage>
        <taxon>Eukaryota</taxon>
        <taxon>Sar</taxon>
        <taxon>Stramenopiles</taxon>
        <taxon>Ochrophyta</taxon>
        <taxon>Bacillariophyta</taxon>
        <taxon>Coscinodiscophyceae</taxon>
        <taxon>Thalassiosirophycidae</taxon>
        <taxon>Thalassiosirales</taxon>
        <taxon>Skeletonemataceae</taxon>
        <taxon>Skeletonema</taxon>
        <taxon>Skeletonema marinoi-dohrnii complex</taxon>
    </lineage>
</organism>
<protein>
    <submittedName>
        <fullName evidence="2">Uncharacterized protein</fullName>
    </submittedName>
</protein>
<sequence length="457" mass="51006">MMNIDVSSTSTQSSNEMDGRNASIRPPSPHAGDKRRPGRKESQHASTEAIRKHAVTALATSISRPEHLTALTVGLRAFNHSDESVHDEEIDSVADAALCRLLSFLLFKEFSIDKLDSEERLNCLPEEILRNCQLFELIYGCSKEKITASFQRVGPDLLRLLCHIIMYEIERYALNPELSHPPDSKSRGGLDSGAQQDTCLQSATRILFLYARVQSLTEAMAQHKKLLSLCITLIKYPIDVVPFEAQHNVLFILANMACCRSCVLTLSSYDSLMDTVAYAADQNRVTTATEKTSWAEYYQPLRFNCTAFRCLLNLSHPKENKITMVGKDGLLRSIAYVIGLQTSQWVGIPQTLNDMATQTRRFAMSTLRNIASAPPEQKYRLCSFKNGILLDALCTAAQDDHDPVAKEKSFAVIFNLVCSNTVEILTMHPQLLELLVDAVASSHPRHPMYHKGASTAR</sequence>
<dbReference type="InterPro" id="IPR016024">
    <property type="entry name" value="ARM-type_fold"/>
</dbReference>
<feature type="compositionally biased region" description="Polar residues" evidence="1">
    <location>
        <begin position="1"/>
        <end position="16"/>
    </location>
</feature>
<dbReference type="AlphaFoldDB" id="A0AAD8YB75"/>
<comment type="caution">
    <text evidence="2">The sequence shown here is derived from an EMBL/GenBank/DDBJ whole genome shotgun (WGS) entry which is preliminary data.</text>
</comment>
<name>A0AAD8YB75_9STRA</name>
<evidence type="ECO:0000313" key="3">
    <source>
        <dbReference type="Proteomes" id="UP001224775"/>
    </source>
</evidence>
<accession>A0AAD8YB75</accession>
<evidence type="ECO:0000313" key="2">
    <source>
        <dbReference type="EMBL" id="KAK1742360.1"/>
    </source>
</evidence>
<evidence type="ECO:0000256" key="1">
    <source>
        <dbReference type="SAM" id="MobiDB-lite"/>
    </source>
</evidence>
<dbReference type="EMBL" id="JATAAI010000011">
    <property type="protein sequence ID" value="KAK1742360.1"/>
    <property type="molecule type" value="Genomic_DNA"/>
</dbReference>
<reference evidence="2" key="1">
    <citation type="submission" date="2023-06" db="EMBL/GenBank/DDBJ databases">
        <title>Survivors Of The Sea: Transcriptome response of Skeletonema marinoi to long-term dormancy.</title>
        <authorList>
            <person name="Pinder M.I.M."/>
            <person name="Kourtchenko O."/>
            <person name="Robertson E.K."/>
            <person name="Larsson T."/>
            <person name="Maumus F."/>
            <person name="Osuna-Cruz C.M."/>
            <person name="Vancaester E."/>
            <person name="Stenow R."/>
            <person name="Vandepoele K."/>
            <person name="Ploug H."/>
            <person name="Bruchert V."/>
            <person name="Godhe A."/>
            <person name="Topel M."/>
        </authorList>
    </citation>
    <scope>NUCLEOTIDE SEQUENCE</scope>
    <source>
        <strain evidence="2">R05AC</strain>
    </source>
</reference>
<proteinExistence type="predicted"/>
<dbReference type="SUPFAM" id="SSF48371">
    <property type="entry name" value="ARM repeat"/>
    <property type="match status" value="1"/>
</dbReference>
<dbReference type="Proteomes" id="UP001224775">
    <property type="component" value="Unassembled WGS sequence"/>
</dbReference>
<gene>
    <name evidence="2" type="ORF">QTG54_006925</name>
</gene>
<keyword evidence="3" id="KW-1185">Reference proteome</keyword>
<dbReference type="InterPro" id="IPR011989">
    <property type="entry name" value="ARM-like"/>
</dbReference>
<feature type="region of interest" description="Disordered" evidence="1">
    <location>
        <begin position="1"/>
        <end position="50"/>
    </location>
</feature>
<feature type="compositionally biased region" description="Basic and acidic residues" evidence="1">
    <location>
        <begin position="31"/>
        <end position="43"/>
    </location>
</feature>